<dbReference type="SUPFAM" id="SSF63829">
    <property type="entry name" value="Calcium-dependent phosphotriesterase"/>
    <property type="match status" value="1"/>
</dbReference>
<dbReference type="PROSITE" id="PS50093">
    <property type="entry name" value="PKD"/>
    <property type="match status" value="1"/>
</dbReference>
<dbReference type="InterPro" id="IPR022409">
    <property type="entry name" value="PKD/Chitinase_dom"/>
</dbReference>
<evidence type="ECO:0000259" key="1">
    <source>
        <dbReference type="PROSITE" id="PS50093"/>
    </source>
</evidence>
<dbReference type="OrthoDB" id="1488789at2"/>
<dbReference type="RefSeq" id="WP_090973853.1">
    <property type="nucleotide sequence ID" value="NZ_FOLL01000011.1"/>
</dbReference>
<feature type="domain" description="PKD" evidence="1">
    <location>
        <begin position="151"/>
        <end position="209"/>
    </location>
</feature>
<proteinExistence type="predicted"/>
<protein>
    <submittedName>
        <fullName evidence="2">PKD domain-containing protein</fullName>
    </submittedName>
</protein>
<keyword evidence="3" id="KW-1185">Reference proteome</keyword>
<accession>A0A1I1J468</accession>
<dbReference type="SUPFAM" id="SSF63825">
    <property type="entry name" value="YWTD domain"/>
    <property type="match status" value="1"/>
</dbReference>
<evidence type="ECO:0000313" key="3">
    <source>
        <dbReference type="Proteomes" id="UP000199577"/>
    </source>
</evidence>
<reference evidence="2 3" key="1">
    <citation type="submission" date="2016-10" db="EMBL/GenBank/DDBJ databases">
        <authorList>
            <person name="de Groot N.N."/>
        </authorList>
    </citation>
    <scope>NUCLEOTIDE SEQUENCE [LARGE SCALE GENOMIC DNA]</scope>
    <source>
        <strain evidence="2 3">DSM 22900</strain>
    </source>
</reference>
<evidence type="ECO:0000313" key="2">
    <source>
        <dbReference type="EMBL" id="SFC43357.1"/>
    </source>
</evidence>
<dbReference type="Gene3D" id="2.60.40.10">
    <property type="entry name" value="Immunoglobulins"/>
    <property type="match status" value="2"/>
</dbReference>
<organism evidence="2 3">
    <name type="scientific">Parapedobacter composti</name>
    <dbReference type="NCBI Taxonomy" id="623281"/>
    <lineage>
        <taxon>Bacteria</taxon>
        <taxon>Pseudomonadati</taxon>
        <taxon>Bacteroidota</taxon>
        <taxon>Sphingobacteriia</taxon>
        <taxon>Sphingobacteriales</taxon>
        <taxon>Sphingobacteriaceae</taxon>
        <taxon>Parapedobacter</taxon>
    </lineage>
</organism>
<dbReference type="SUPFAM" id="SSF49299">
    <property type="entry name" value="PKD domain"/>
    <property type="match status" value="1"/>
</dbReference>
<dbReference type="EMBL" id="FOLL01000011">
    <property type="protein sequence ID" value="SFC43357.1"/>
    <property type="molecule type" value="Genomic_DNA"/>
</dbReference>
<gene>
    <name evidence="2" type="ORF">SAMN05421747_1119</name>
</gene>
<dbReference type="Pfam" id="PF00801">
    <property type="entry name" value="PKD"/>
    <property type="match status" value="1"/>
</dbReference>
<dbReference type="PROSITE" id="PS51257">
    <property type="entry name" value="PROKAR_LIPOPROTEIN"/>
    <property type="match status" value="1"/>
</dbReference>
<dbReference type="Proteomes" id="UP000199577">
    <property type="component" value="Unassembled WGS sequence"/>
</dbReference>
<dbReference type="STRING" id="623281.SAMN05421747_1119"/>
<dbReference type="InterPro" id="IPR035986">
    <property type="entry name" value="PKD_dom_sf"/>
</dbReference>
<dbReference type="CDD" id="cd00146">
    <property type="entry name" value="PKD"/>
    <property type="match status" value="1"/>
</dbReference>
<dbReference type="AlphaFoldDB" id="A0A1I1J468"/>
<sequence>MKSLKLLHIICAILLFTGCDRNEVLVLEHTGEHIANFDFPEGQVYAPAKVRLTNRSRNADSFLWEYAGGKTIYTNGDTVDVSQSDKMVPDTILYELPGTYTVKLVARQGSVEKEVSKSVTILKQQPEIIVPENIGIFLDVTFSARVFRFPGRDIAYEWDFGEAGTSTLPNPTVQFETEGEHVIKLTVNDGEETLSTETTIWVQGELAKTIYFTDALTRRIYRYKLTTQTESEVEWIGVTTGYNPFGLSVKGDKLYLSETGLGTRFSSGDAARADGVLKSFNLDGTGENLITRPVATSLDYRDDPWMNTVDRYGNIWWTCRNWGVRVINASSSEAAYPSPRFNINATIAGEATTTYFASDIKEVGNEIWVSYAGTTGKGIYKFGYDGAYIGKIGGEIAKHAVRAFVVDHVNGHIYFATNRADEGRALGLYRTNLDGSGIVAVDNHWTMNIGAGGYSDQGAAGEYVYITNIDIVVDENGEGYLYYPYRAISDVYGSGNPPTLGASAANSGIKRYNLNGTEPATFLLKGYAPYGMAVDQVKR</sequence>
<dbReference type="InterPro" id="IPR013783">
    <property type="entry name" value="Ig-like_fold"/>
</dbReference>
<dbReference type="SMART" id="SM00089">
    <property type="entry name" value="PKD"/>
    <property type="match status" value="1"/>
</dbReference>
<name>A0A1I1J468_9SPHI</name>
<dbReference type="InterPro" id="IPR000601">
    <property type="entry name" value="PKD_dom"/>
</dbReference>